<reference evidence="6 7" key="1">
    <citation type="submission" date="2018-04" db="EMBL/GenBank/DDBJ databases">
        <title>Brenneria corticis sp.nov.</title>
        <authorList>
            <person name="Li Y."/>
        </authorList>
    </citation>
    <scope>NUCLEOTIDE SEQUENCE [LARGE SCALE GENOMIC DNA]</scope>
    <source>
        <strain evidence="6 7">LMG 27715</strain>
    </source>
</reference>
<dbReference type="PANTHER" id="PTHR30055">
    <property type="entry name" value="HTH-TYPE TRANSCRIPTIONAL REGULATOR RUTR"/>
    <property type="match status" value="1"/>
</dbReference>
<evidence type="ECO:0000313" key="6">
    <source>
        <dbReference type="EMBL" id="PWC14385.1"/>
    </source>
</evidence>
<dbReference type="Pfam" id="PF14246">
    <property type="entry name" value="TetR_C_7"/>
    <property type="match status" value="1"/>
</dbReference>
<keyword evidence="7" id="KW-1185">Reference proteome</keyword>
<dbReference type="InterPro" id="IPR001647">
    <property type="entry name" value="HTH_TetR"/>
</dbReference>
<dbReference type="GO" id="GO:0003700">
    <property type="term" value="F:DNA-binding transcription factor activity"/>
    <property type="evidence" value="ECO:0007669"/>
    <property type="project" value="TreeGrafter"/>
</dbReference>
<dbReference type="EMBL" id="QDKJ01000003">
    <property type="protein sequence ID" value="PWC14385.1"/>
    <property type="molecule type" value="Genomic_DNA"/>
</dbReference>
<dbReference type="PANTHER" id="PTHR30055:SF119">
    <property type="entry name" value="NALC"/>
    <property type="match status" value="1"/>
</dbReference>
<evidence type="ECO:0000259" key="5">
    <source>
        <dbReference type="PROSITE" id="PS50977"/>
    </source>
</evidence>
<dbReference type="AlphaFoldDB" id="A0A2U1TY91"/>
<dbReference type="OrthoDB" id="270177at2"/>
<dbReference type="PRINTS" id="PR00455">
    <property type="entry name" value="HTHTETR"/>
</dbReference>
<dbReference type="Pfam" id="PF00440">
    <property type="entry name" value="TetR_N"/>
    <property type="match status" value="1"/>
</dbReference>
<feature type="DNA-binding region" description="H-T-H motif" evidence="4">
    <location>
        <begin position="29"/>
        <end position="48"/>
    </location>
</feature>
<proteinExistence type="predicted"/>
<keyword evidence="3" id="KW-0804">Transcription</keyword>
<evidence type="ECO:0000256" key="1">
    <source>
        <dbReference type="ARBA" id="ARBA00023015"/>
    </source>
</evidence>
<dbReference type="GO" id="GO:0000976">
    <property type="term" value="F:transcription cis-regulatory region binding"/>
    <property type="evidence" value="ECO:0007669"/>
    <property type="project" value="TreeGrafter"/>
</dbReference>
<evidence type="ECO:0000313" key="7">
    <source>
        <dbReference type="Proteomes" id="UP000245138"/>
    </source>
</evidence>
<dbReference type="InterPro" id="IPR050109">
    <property type="entry name" value="HTH-type_TetR-like_transc_reg"/>
</dbReference>
<dbReference type="SUPFAM" id="SSF46689">
    <property type="entry name" value="Homeodomain-like"/>
    <property type="match status" value="1"/>
</dbReference>
<dbReference type="InterPro" id="IPR039536">
    <property type="entry name" value="TetR_C_Proteobacteria"/>
</dbReference>
<dbReference type="InterPro" id="IPR009057">
    <property type="entry name" value="Homeodomain-like_sf"/>
</dbReference>
<sequence length="211" mass="23794">MRTLTEERRLAIIDAASQLFQEMGYERASMNEVAKRVGGSKATLYNYFTSKEELFETVVRTHSTRFLTEAATQLTGNNSEELNLEQKLTQFGEGMLQVLGGDNQAMQIYRVVVGEAGHSNIGNLFLESGIQESMEKLAQVMADAMQKGELIEGEPMLRAKQFTSLVKAEIDVIILQRELPNFTHRQIQKMVKNSVQLFLYGALPRQEGNKK</sequence>
<dbReference type="PROSITE" id="PS50977">
    <property type="entry name" value="HTH_TETR_2"/>
    <property type="match status" value="1"/>
</dbReference>
<dbReference type="RefSeq" id="WP_109053383.1">
    <property type="nucleotide sequence ID" value="NZ_QDKJ01000003.1"/>
</dbReference>
<protein>
    <submittedName>
        <fullName evidence="6">TetR family transcriptional regulator</fullName>
    </submittedName>
</protein>
<name>A0A2U1TY91_9GAMM</name>
<keyword evidence="2 4" id="KW-0238">DNA-binding</keyword>
<dbReference type="FunFam" id="1.10.10.60:FF:000141">
    <property type="entry name" value="TetR family transcriptional regulator"/>
    <property type="match status" value="1"/>
</dbReference>
<accession>A0A2U1TY91</accession>
<gene>
    <name evidence="6" type="ORF">B4923_05695</name>
</gene>
<keyword evidence="1" id="KW-0805">Transcription regulation</keyword>
<evidence type="ECO:0000256" key="3">
    <source>
        <dbReference type="ARBA" id="ARBA00023163"/>
    </source>
</evidence>
<comment type="caution">
    <text evidence="6">The sequence shown here is derived from an EMBL/GenBank/DDBJ whole genome shotgun (WGS) entry which is preliminary data.</text>
</comment>
<feature type="domain" description="HTH tetR-type" evidence="5">
    <location>
        <begin position="6"/>
        <end position="66"/>
    </location>
</feature>
<organism evidence="6 7">
    <name type="scientific">Brenneria roseae subsp. americana</name>
    <dbReference type="NCBI Taxonomy" id="1508507"/>
    <lineage>
        <taxon>Bacteria</taxon>
        <taxon>Pseudomonadati</taxon>
        <taxon>Pseudomonadota</taxon>
        <taxon>Gammaproteobacteria</taxon>
        <taxon>Enterobacterales</taxon>
        <taxon>Pectobacteriaceae</taxon>
        <taxon>Brenneria</taxon>
    </lineage>
</organism>
<evidence type="ECO:0000256" key="4">
    <source>
        <dbReference type="PROSITE-ProRule" id="PRU00335"/>
    </source>
</evidence>
<evidence type="ECO:0000256" key="2">
    <source>
        <dbReference type="ARBA" id="ARBA00023125"/>
    </source>
</evidence>
<dbReference type="Proteomes" id="UP000245138">
    <property type="component" value="Unassembled WGS sequence"/>
</dbReference>
<dbReference type="Gene3D" id="1.10.357.10">
    <property type="entry name" value="Tetracycline Repressor, domain 2"/>
    <property type="match status" value="1"/>
</dbReference>